<dbReference type="Gene3D" id="3.60.130.30">
    <property type="match status" value="1"/>
</dbReference>
<evidence type="ECO:0008006" key="4">
    <source>
        <dbReference type="Google" id="ProtNLM"/>
    </source>
</evidence>
<organism evidence="2 3">
    <name type="scientific">Apiospora marii</name>
    <dbReference type="NCBI Taxonomy" id="335849"/>
    <lineage>
        <taxon>Eukaryota</taxon>
        <taxon>Fungi</taxon>
        <taxon>Dikarya</taxon>
        <taxon>Ascomycota</taxon>
        <taxon>Pezizomycotina</taxon>
        <taxon>Sordariomycetes</taxon>
        <taxon>Xylariomycetidae</taxon>
        <taxon>Amphisphaeriales</taxon>
        <taxon>Apiosporaceae</taxon>
        <taxon>Apiospora</taxon>
    </lineage>
</organism>
<evidence type="ECO:0000313" key="2">
    <source>
        <dbReference type="EMBL" id="KAK8001529.1"/>
    </source>
</evidence>
<dbReference type="Proteomes" id="UP001396898">
    <property type="component" value="Unassembled WGS sequence"/>
</dbReference>
<accession>A0ABR1R8W8</accession>
<comment type="caution">
    <text evidence="2">The sequence shown here is derived from an EMBL/GenBank/DDBJ whole genome shotgun (WGS) entry which is preliminary data.</text>
</comment>
<sequence length="620" mass="71424">MGSRQAQSIESITEEHFEPIIRYHEERKVIPGDPYGWKLPGCGNISHWEEARRYNEYPKFTDRDFRFLDGEKAEKVKQYLGEIRDRGINAVLDVGQTVRSTEEEVVVDHHVENFSVRVMQMCDVSVVDPKSYCNAARSRRLDNLSDQRVAEAPMGRGVENMLMAKRMNRGEAPKMPMHRDGTENKKTWYKAIRSESYNVFWVGTSREERDALREEARDNAQRDPALEPLVAQIEKEDKSQSKDYFYHYQRDRAAAVDDSIYEQPKHDIVIVLDKDSEVVLTKFSKLLVFLFQAKSVEKLEDAVRKWTALPPLPLPETSRHMVDEMIRLENPHMDLEKATTLKEVEKRVQCVVHYGTWTMKGRTNPDHVWKTPDSKLSTGLPRRRLLEDIPSQVFPVFTTKAVGLASEAVRFLFSTMAPDEYTKCLDVYRALPDDFKVPLSEPTFSTLFVLGVNSYTQRHSDKTDIKFGFASLVGLGSYTGGDLCFPQLALKLGYQPGDCVMFRGRELEHFVHDWDGYRIFLLFTNHQPVRNYAFRKLRRLPSKPNDPWHERGQASPDDDNAGEGKTVKVGKKKEDELDPDDDDYYSPCLKDIVTPEFEEVTEREWQGPAMLPSTSSSADT</sequence>
<keyword evidence="3" id="KW-1185">Reference proteome</keyword>
<evidence type="ECO:0000256" key="1">
    <source>
        <dbReference type="SAM" id="MobiDB-lite"/>
    </source>
</evidence>
<protein>
    <recommendedName>
        <fullName evidence="4">Alpha-ketoglutarate-dependent dioxygenase AlkB-like domain-containing protein</fullName>
    </recommendedName>
</protein>
<proteinExistence type="predicted"/>
<evidence type="ECO:0000313" key="3">
    <source>
        <dbReference type="Proteomes" id="UP001396898"/>
    </source>
</evidence>
<reference evidence="2 3" key="1">
    <citation type="submission" date="2023-01" db="EMBL/GenBank/DDBJ databases">
        <title>Analysis of 21 Apiospora genomes using comparative genomics revels a genus with tremendous synthesis potential of carbohydrate active enzymes and secondary metabolites.</title>
        <authorList>
            <person name="Sorensen T."/>
        </authorList>
    </citation>
    <scope>NUCLEOTIDE SEQUENCE [LARGE SCALE GENOMIC DNA]</scope>
    <source>
        <strain evidence="2 3">CBS 20057</strain>
    </source>
</reference>
<name>A0ABR1R8W8_9PEZI</name>
<feature type="region of interest" description="Disordered" evidence="1">
    <location>
        <begin position="543"/>
        <end position="620"/>
    </location>
</feature>
<gene>
    <name evidence="2" type="ORF">PG991_013751</name>
</gene>
<dbReference type="EMBL" id="JAQQWI010000018">
    <property type="protein sequence ID" value="KAK8001529.1"/>
    <property type="molecule type" value="Genomic_DNA"/>
</dbReference>